<evidence type="ECO:0000313" key="2">
    <source>
        <dbReference type="Proteomes" id="UP000075809"/>
    </source>
</evidence>
<dbReference type="Proteomes" id="UP000075809">
    <property type="component" value="Unassembled WGS sequence"/>
</dbReference>
<evidence type="ECO:0000313" key="1">
    <source>
        <dbReference type="EMBL" id="KYQ57613.1"/>
    </source>
</evidence>
<protein>
    <submittedName>
        <fullName evidence="1">Uncharacterized protein</fullName>
    </submittedName>
</protein>
<dbReference type="EMBL" id="KQ982335">
    <property type="protein sequence ID" value="KYQ57613.1"/>
    <property type="molecule type" value="Genomic_DNA"/>
</dbReference>
<organism evidence="1 2">
    <name type="scientific">Mycetomoellerius zeteki</name>
    <dbReference type="NCBI Taxonomy" id="64791"/>
    <lineage>
        <taxon>Eukaryota</taxon>
        <taxon>Metazoa</taxon>
        <taxon>Ecdysozoa</taxon>
        <taxon>Arthropoda</taxon>
        <taxon>Hexapoda</taxon>
        <taxon>Insecta</taxon>
        <taxon>Pterygota</taxon>
        <taxon>Neoptera</taxon>
        <taxon>Endopterygota</taxon>
        <taxon>Hymenoptera</taxon>
        <taxon>Apocrita</taxon>
        <taxon>Aculeata</taxon>
        <taxon>Formicoidea</taxon>
        <taxon>Formicidae</taxon>
        <taxon>Myrmicinae</taxon>
        <taxon>Mycetomoellerius</taxon>
    </lineage>
</organism>
<sequence length="340" mass="38499">MPNPPPPTLGRHISTVTSVIRSKEPRRPAGTARQMLLHTGRRGELPRVTRERESERKTVTVTVTPSVAYITGKRPKRRLTYLIWSETPGSCTCSHIAHRSKLMFNQPPPSPPPLLPTISIQNSPHKTEHRADTMAKSLRMERNGTSTRRILYCLQTGQQCHASYRILIARVTRSVPIYRDALWRWKTDHLSTVVYRTTYMSRIDGFIRREILADWFSARRICHLAAFQSLPRVDRIDSDIYSNVCSQCVKSCLNGCRRLSPVLLRIVSDADGVRVGSSVIRLADEERLGTDVGYPYQEWCQCSLLCSLCYARLGPAPRRSSDGYRTLSSYSSPCLLGTPS</sequence>
<reference evidence="1 2" key="1">
    <citation type="submission" date="2015-09" db="EMBL/GenBank/DDBJ databases">
        <title>Trachymyrmex zeteki WGS genome.</title>
        <authorList>
            <person name="Nygaard S."/>
            <person name="Hu H."/>
            <person name="Boomsma J."/>
            <person name="Zhang G."/>
        </authorList>
    </citation>
    <scope>NUCLEOTIDE SEQUENCE [LARGE SCALE GENOMIC DNA]</scope>
    <source>
        <strain evidence="1">Tzet28-1</strain>
        <tissue evidence="1">Whole body</tissue>
    </source>
</reference>
<accession>A0A151XB49</accession>
<dbReference type="AlphaFoldDB" id="A0A151XB49"/>
<name>A0A151XB49_9HYME</name>
<proteinExistence type="predicted"/>
<gene>
    <name evidence="1" type="ORF">ALC60_03575</name>
</gene>
<keyword evidence="2" id="KW-1185">Reference proteome</keyword>